<name>A0A0B6Y305_9EUPU</name>
<evidence type="ECO:0000313" key="1">
    <source>
        <dbReference type="EMBL" id="CEK49900.1"/>
    </source>
</evidence>
<feature type="non-terminal residue" evidence="1">
    <location>
        <position position="1"/>
    </location>
</feature>
<gene>
    <name evidence="1" type="primary">ORF9211</name>
</gene>
<feature type="non-terminal residue" evidence="1">
    <location>
        <position position="73"/>
    </location>
</feature>
<sequence length="73" mass="8026">VEIHDGLRPAGTALDKNALVHIIRVLSIIAASPRFSPDLIRADNLRSVDFRISPYSSLNRPTGLLDLLELPPQ</sequence>
<dbReference type="EMBL" id="HACG01003035">
    <property type="protein sequence ID" value="CEK49900.1"/>
    <property type="molecule type" value="Transcribed_RNA"/>
</dbReference>
<proteinExistence type="predicted"/>
<protein>
    <submittedName>
        <fullName evidence="1">Uncharacterized protein</fullName>
    </submittedName>
</protein>
<dbReference type="AlphaFoldDB" id="A0A0B6Y305"/>
<reference evidence="1" key="1">
    <citation type="submission" date="2014-12" db="EMBL/GenBank/DDBJ databases">
        <title>Insight into the proteome of Arion vulgaris.</title>
        <authorList>
            <person name="Aradska J."/>
            <person name="Bulat T."/>
            <person name="Smidak R."/>
            <person name="Sarate P."/>
            <person name="Gangsoo J."/>
            <person name="Sialana F."/>
            <person name="Bilban M."/>
            <person name="Lubec G."/>
        </authorList>
    </citation>
    <scope>NUCLEOTIDE SEQUENCE</scope>
    <source>
        <tissue evidence="1">Skin</tissue>
    </source>
</reference>
<accession>A0A0B6Y305</accession>
<organism evidence="1">
    <name type="scientific">Arion vulgaris</name>
    <dbReference type="NCBI Taxonomy" id="1028688"/>
    <lineage>
        <taxon>Eukaryota</taxon>
        <taxon>Metazoa</taxon>
        <taxon>Spiralia</taxon>
        <taxon>Lophotrochozoa</taxon>
        <taxon>Mollusca</taxon>
        <taxon>Gastropoda</taxon>
        <taxon>Heterobranchia</taxon>
        <taxon>Euthyneura</taxon>
        <taxon>Panpulmonata</taxon>
        <taxon>Eupulmonata</taxon>
        <taxon>Stylommatophora</taxon>
        <taxon>Helicina</taxon>
        <taxon>Arionoidea</taxon>
        <taxon>Arionidae</taxon>
        <taxon>Arion</taxon>
    </lineage>
</organism>